<reference evidence="2 3" key="1">
    <citation type="journal article" date="2005" name="Arch. Microbiol.">
        <title>The genome sequence of an anaerobic aromatic-degrading denitrifying bacterium, strain EbN1.</title>
        <authorList>
            <person name="Rabus R."/>
            <person name="Kube M."/>
            <person name="Heider J."/>
            <person name="Beck A."/>
            <person name="Heitmann K."/>
            <person name="Widdel F."/>
            <person name="Reinhardt R."/>
        </authorList>
    </citation>
    <scope>NUCLEOTIDE SEQUENCE [LARGE SCALE GENOMIC DNA]</scope>
    <source>
        <strain evidence="2 3">EbN1</strain>
    </source>
</reference>
<keyword evidence="3" id="KW-1185">Reference proteome</keyword>
<name>Q5P679_AROAE</name>
<evidence type="ECO:0000256" key="1">
    <source>
        <dbReference type="SAM" id="MobiDB-lite"/>
    </source>
</evidence>
<feature type="region of interest" description="Disordered" evidence="1">
    <location>
        <begin position="49"/>
        <end position="70"/>
    </location>
</feature>
<evidence type="ECO:0000313" key="2">
    <source>
        <dbReference type="EMBL" id="CAI07182.1"/>
    </source>
</evidence>
<dbReference type="Proteomes" id="UP000006552">
    <property type="component" value="Chromosome"/>
</dbReference>
<dbReference type="STRING" id="76114.c2A229"/>
<dbReference type="HOGENOM" id="CLU_2748980_0_0_4"/>
<protein>
    <submittedName>
        <fullName evidence="2">Uncharacterized protein</fullName>
    </submittedName>
</protein>
<dbReference type="AlphaFoldDB" id="Q5P679"/>
<accession>Q5P679</accession>
<gene>
    <name evidence="2" type="ORF">c2A229</name>
</gene>
<proteinExistence type="predicted"/>
<dbReference type="KEGG" id="eba:c2A229"/>
<dbReference type="EMBL" id="CR555306">
    <property type="protein sequence ID" value="CAI07182.1"/>
    <property type="molecule type" value="Genomic_DNA"/>
</dbReference>
<organism evidence="2 3">
    <name type="scientific">Aromatoleum aromaticum (strain DSM 19018 / LMG 30748 / EbN1)</name>
    <name type="common">Azoarcus sp. (strain EbN1)</name>
    <dbReference type="NCBI Taxonomy" id="76114"/>
    <lineage>
        <taxon>Bacteria</taxon>
        <taxon>Pseudomonadati</taxon>
        <taxon>Pseudomonadota</taxon>
        <taxon>Betaproteobacteria</taxon>
        <taxon>Rhodocyclales</taxon>
        <taxon>Rhodocyclaceae</taxon>
        <taxon>Aromatoleum</taxon>
    </lineage>
</organism>
<evidence type="ECO:0000313" key="3">
    <source>
        <dbReference type="Proteomes" id="UP000006552"/>
    </source>
</evidence>
<sequence>MLYQIDPRCAAMLENVLEDRFHGILVSDGTASIGPSPIACAAGHTLRHRRAGWPNRPTGASREPVRRSKP</sequence>